<evidence type="ECO:0000313" key="3">
    <source>
        <dbReference type="WBParaSite" id="SBAD_0001328001-mRNA-1"/>
    </source>
</evidence>
<sequence length="78" mass="8810">MAPHQKKRFCGLLFTRDDHAPLRVSKSFTLLLTDSPKVKTLATAELRHTVSLFTLKRLRDVSTVNLRDFLNGADSTVL</sequence>
<evidence type="ECO:0000313" key="1">
    <source>
        <dbReference type="EMBL" id="VDP52387.1"/>
    </source>
</evidence>
<reference evidence="3" key="1">
    <citation type="submission" date="2016-06" db="UniProtKB">
        <authorList>
            <consortium name="WormBaseParasite"/>
        </authorList>
    </citation>
    <scope>IDENTIFICATION</scope>
</reference>
<proteinExistence type="predicted"/>
<accession>A0A183JAG9</accession>
<organism evidence="3">
    <name type="scientific">Soboliphyme baturini</name>
    <dbReference type="NCBI Taxonomy" id="241478"/>
    <lineage>
        <taxon>Eukaryota</taxon>
        <taxon>Metazoa</taxon>
        <taxon>Ecdysozoa</taxon>
        <taxon>Nematoda</taxon>
        <taxon>Enoplea</taxon>
        <taxon>Dorylaimia</taxon>
        <taxon>Dioctophymatida</taxon>
        <taxon>Dioctophymatoidea</taxon>
        <taxon>Soboliphymatidae</taxon>
        <taxon>Soboliphyme</taxon>
    </lineage>
</organism>
<evidence type="ECO:0000313" key="2">
    <source>
        <dbReference type="Proteomes" id="UP000270296"/>
    </source>
</evidence>
<name>A0A183JAG9_9BILA</name>
<gene>
    <name evidence="1" type="ORF">SBAD_LOCUS12867</name>
</gene>
<keyword evidence="2" id="KW-1185">Reference proteome</keyword>
<dbReference type="EMBL" id="UZAM01019161">
    <property type="protein sequence ID" value="VDP52387.1"/>
    <property type="molecule type" value="Genomic_DNA"/>
</dbReference>
<protein>
    <submittedName>
        <fullName evidence="1 3">Uncharacterized protein</fullName>
    </submittedName>
</protein>
<dbReference type="WBParaSite" id="SBAD_0001328001-mRNA-1">
    <property type="protein sequence ID" value="SBAD_0001328001-mRNA-1"/>
    <property type="gene ID" value="SBAD_0001328001"/>
</dbReference>
<reference evidence="1 2" key="2">
    <citation type="submission" date="2018-11" db="EMBL/GenBank/DDBJ databases">
        <authorList>
            <consortium name="Pathogen Informatics"/>
        </authorList>
    </citation>
    <scope>NUCLEOTIDE SEQUENCE [LARGE SCALE GENOMIC DNA]</scope>
</reference>
<dbReference type="AlphaFoldDB" id="A0A183JAG9"/>
<dbReference type="Proteomes" id="UP000270296">
    <property type="component" value="Unassembled WGS sequence"/>
</dbReference>